<dbReference type="SUPFAM" id="SSF48403">
    <property type="entry name" value="Ankyrin repeat"/>
    <property type="match status" value="3"/>
</dbReference>
<dbReference type="Gene3D" id="3.30.60.90">
    <property type="match status" value="1"/>
</dbReference>
<keyword evidence="3" id="KW-0863">Zinc-finger</keyword>
<dbReference type="InterPro" id="IPR056884">
    <property type="entry name" value="NPHP3-like_N"/>
</dbReference>
<keyword evidence="2" id="KW-0677">Repeat</keyword>
<gene>
    <name evidence="9" type="ORF">PG993_004044</name>
</gene>
<dbReference type="SUPFAM" id="SSF57850">
    <property type="entry name" value="RING/U-box"/>
    <property type="match status" value="1"/>
</dbReference>
<keyword evidence="5 6" id="KW-0040">ANK repeat</keyword>
<feature type="repeat" description="ANK" evidence="6">
    <location>
        <begin position="1541"/>
        <end position="1573"/>
    </location>
</feature>
<evidence type="ECO:0000256" key="5">
    <source>
        <dbReference type="ARBA" id="ARBA00023043"/>
    </source>
</evidence>
<feature type="repeat" description="ANK" evidence="6">
    <location>
        <begin position="1265"/>
        <end position="1297"/>
    </location>
</feature>
<dbReference type="Gene3D" id="1.25.40.20">
    <property type="entry name" value="Ankyrin repeat-containing domain"/>
    <property type="match status" value="4"/>
</dbReference>
<feature type="repeat" description="ANK" evidence="6">
    <location>
        <begin position="1435"/>
        <end position="1463"/>
    </location>
</feature>
<evidence type="ECO:0000256" key="6">
    <source>
        <dbReference type="PROSITE-ProRule" id="PRU00023"/>
    </source>
</evidence>
<feature type="repeat" description="ANK" evidence="6">
    <location>
        <begin position="989"/>
        <end position="1021"/>
    </location>
</feature>
<organism evidence="9 10">
    <name type="scientific">Apiospora rasikravindrae</name>
    <dbReference type="NCBI Taxonomy" id="990691"/>
    <lineage>
        <taxon>Eukaryota</taxon>
        <taxon>Fungi</taxon>
        <taxon>Dikarya</taxon>
        <taxon>Ascomycota</taxon>
        <taxon>Pezizomycotina</taxon>
        <taxon>Sordariomycetes</taxon>
        <taxon>Xylariomycetidae</taxon>
        <taxon>Amphisphaeriales</taxon>
        <taxon>Apiosporaceae</taxon>
        <taxon>Apiospora</taxon>
    </lineage>
</organism>
<dbReference type="Pfam" id="PF24883">
    <property type="entry name" value="NPHP3_N"/>
    <property type="match status" value="1"/>
</dbReference>
<feature type="repeat" description="ANK" evidence="6">
    <location>
        <begin position="1162"/>
        <end position="1197"/>
    </location>
</feature>
<feature type="repeat" description="ANK" evidence="6">
    <location>
        <begin position="1365"/>
        <end position="1397"/>
    </location>
</feature>
<dbReference type="PANTHER" id="PTHR24123">
    <property type="entry name" value="ANKYRIN REPEAT-CONTAINING"/>
    <property type="match status" value="1"/>
</dbReference>
<protein>
    <recommendedName>
        <fullName evidence="8">Nephrocystin 3-like N-terminal domain-containing protein</fullName>
    </recommendedName>
</protein>
<sequence>MSNVPQTNSSDDDQQQLRDVMMPSLPSVDAQCKETQLNDEARDEASMLEEYREYMTGGRPPEYGVEGLVTLRYPSDEPSSASLSQYDIVVVHGMKGARRPPWNNPGSGTSAWVDENDTFKRSHLMSFGYDASRLLSGRSTRSRIHDTALELVHGLLNERNKRGEKDRPIMFIAHDIGCIIVKEALIIAGLSPKSFGDIFDFTRILLLHGCPHRAKNTLDMEERLSQFIYRPDTTSSLPSAAGSVPYLARAVEDVNFRFFESKHYFQCYIWTVYSESENDDIDSVFDFHTGTMGVPFEIPIKHGFDPSRDTERLEAVMKQVDCQVGSTDAHIAHVRALLSAASPLLPGLSHRVSWISDDQRYKAWYTQRKPKLLHLLGCSGDEAQAVSEYVFYHLNQRQCSASGQLVFYFTFDRHDVRRNSIQNMLATFIAQIIGHFPDHDLVASEQLEQLRLQRSWRYEDLLVWFDSYRLFGNIDATSCVLNHFDECDDISSKAFLDFFTSKATIHEHPWRLFITYREARPTPERMSVSNCPAEDVIQPPQTIGQDSDSAMTLTTEKTAIIEEHPELRCIKKFFYEEIDSVAGMEPCLRQMVVDYMTQTGLWVDSQKIGHVFGPVESLSMQSAIQTILGRVACKDLALFVLSWVLHSTRPPTISEMREAITYGVHLGLSRDGPESVQRLPPVETTLETIGGIISCRGNELVVANRQIRDVLLTSTIDDTEFGRTCRFLRTGHHERILKTCLVYLSSCTAGQKMEGLYDISQHRGAHIAVAHDRTSLLHYAIEFWLDHLSQAAKDDEALDIKALLSPLIESGNVQFCLAATWVLANHCTRSHQPHTDIYHVIRGAGLVNKDMEFTGEGEGRSISMIEAFLQGRSDIHEALLATSVHSTESLEQALVAAGACGSESSWRFLIDHIKAHYPEFPWHKQVLQVGRAAWLGLNDTLEALIECGCPLEELDPVNPLGLAIRSNRVDPVRTLLDKGKVNIQQPNIHGVMPLQFAAKFANPMIIRILADAGLDMNRKDSTSTTPLYRACLWGNHEVVRVLASLGADLNTNDREDQKEPGWYPLIVALEEGHLDCARFLLEAGADPNVVGPGGTALVYGTITQSLDICKLLVEKGASVNDTKNTTWSPLGRALWGVGLVQRLETVKFLVEKGANVNSSEPNGNSPLMFACHMSDPEKFAIVDLLLEHGADINHEDEDGFRAMHIADAWSDVAVLRRLLSVEGLELNCPKTDIWSPLKMAIRSASTEVVRMLLDKGAEANVHHESQEPPIMVAVRNDKLDVAQLLIERGANIGALDEELDDTRWYPLEYAVCEGKDEFIRFLCDNGADKDCRWSDGRTLVHKATNWPGLPALLEFRPNVNGVDKQGRTALHEIYPGTPLDNIKSLVRAGADINASTESNITPLLEAIRSEHIAAVEFLVSRSPDLNKAHQLWGGPLHIACNFGQLQVVEDFIKKGADVNLHVPENAGTPLLSTFCSGTSRNPTADDNRSRIVDLLVENGANVATARGKYGTVVGQAALLGNTKTLKLSLSKGGQAGIPDAMGRLPLHSAAVRGNLEDAEILLDEGNDPTLVDKAGRTALHWAVQGGSLAIVDLILSKSAPEGINQRDRDGWTPLSWAARGCGCAAFAKDVDESTQVDVLKRLLDKDASIQNIADLPDRPWTPFGIATYHGRPKAVLGLLAPIILDPKDAQESVPQMSMGQIVTTHENYCDFCYYYQTIMGFRYCCWDCRPLIFDLCYKCYNQRSILHNPDHNFEKIGPEFVAEPLTEDSRPSSRQTSSEVIEESLTDSRGESEDGDSVENDAEED</sequence>
<comment type="caution">
    <text evidence="9">The sequence shown here is derived from an EMBL/GenBank/DDBJ whole genome shotgun (WGS) entry which is preliminary data.</text>
</comment>
<evidence type="ECO:0000259" key="8">
    <source>
        <dbReference type="Pfam" id="PF24883"/>
    </source>
</evidence>
<evidence type="ECO:0000256" key="2">
    <source>
        <dbReference type="ARBA" id="ARBA00022737"/>
    </source>
</evidence>
<evidence type="ECO:0000256" key="3">
    <source>
        <dbReference type="ARBA" id="ARBA00022771"/>
    </source>
</evidence>
<dbReference type="PANTHER" id="PTHR24123:SF33">
    <property type="entry name" value="PROTEIN HOS4"/>
    <property type="match status" value="1"/>
</dbReference>
<reference evidence="9 10" key="1">
    <citation type="submission" date="2023-01" db="EMBL/GenBank/DDBJ databases">
        <title>Analysis of 21 Apiospora genomes using comparative genomics revels a genus with tremendous synthesis potential of carbohydrate active enzymes and secondary metabolites.</title>
        <authorList>
            <person name="Sorensen T."/>
        </authorList>
    </citation>
    <scope>NUCLEOTIDE SEQUENCE [LARGE SCALE GENOMIC DNA]</scope>
    <source>
        <strain evidence="9 10">CBS 33761</strain>
    </source>
</reference>
<feature type="repeat" description="ANK" evidence="6">
    <location>
        <begin position="1060"/>
        <end position="1092"/>
    </location>
</feature>
<feature type="region of interest" description="Disordered" evidence="7">
    <location>
        <begin position="1760"/>
        <end position="1805"/>
    </location>
</feature>
<feature type="repeat" description="ANK" evidence="6">
    <location>
        <begin position="1022"/>
        <end position="1054"/>
    </location>
</feature>
<proteinExistence type="predicted"/>
<accession>A0ABR1TBN4</accession>
<keyword evidence="10" id="KW-1185">Reference proteome</keyword>
<dbReference type="InterPro" id="IPR051165">
    <property type="entry name" value="Multifunctional_ANK_Repeat"/>
</dbReference>
<dbReference type="EMBL" id="JAQQWK010000003">
    <property type="protein sequence ID" value="KAK8044020.1"/>
    <property type="molecule type" value="Genomic_DNA"/>
</dbReference>
<dbReference type="InterPro" id="IPR002110">
    <property type="entry name" value="Ankyrin_rpt"/>
</dbReference>
<name>A0ABR1TBN4_9PEZI</name>
<keyword evidence="4" id="KW-0862">Zinc</keyword>
<evidence type="ECO:0000313" key="10">
    <source>
        <dbReference type="Proteomes" id="UP001444661"/>
    </source>
</evidence>
<dbReference type="Proteomes" id="UP001444661">
    <property type="component" value="Unassembled WGS sequence"/>
</dbReference>
<evidence type="ECO:0000256" key="4">
    <source>
        <dbReference type="ARBA" id="ARBA00022833"/>
    </source>
</evidence>
<feature type="repeat" description="ANK" evidence="6">
    <location>
        <begin position="1574"/>
        <end position="1606"/>
    </location>
</feature>
<evidence type="ECO:0000256" key="1">
    <source>
        <dbReference type="ARBA" id="ARBA00022723"/>
    </source>
</evidence>
<dbReference type="PROSITE" id="PS50297">
    <property type="entry name" value="ANK_REP_REGION"/>
    <property type="match status" value="9"/>
</dbReference>
<keyword evidence="1" id="KW-0479">Metal-binding</keyword>
<evidence type="ECO:0000256" key="7">
    <source>
        <dbReference type="SAM" id="MobiDB-lite"/>
    </source>
</evidence>
<feature type="repeat" description="ANK" evidence="6">
    <location>
        <begin position="1232"/>
        <end position="1264"/>
    </location>
</feature>
<dbReference type="PROSITE" id="PS50088">
    <property type="entry name" value="ANK_REPEAT"/>
    <property type="match status" value="10"/>
</dbReference>
<dbReference type="InterPro" id="IPR036770">
    <property type="entry name" value="Ankyrin_rpt-contain_sf"/>
</dbReference>
<feature type="compositionally biased region" description="Acidic residues" evidence="7">
    <location>
        <begin position="1793"/>
        <end position="1805"/>
    </location>
</feature>
<dbReference type="InterPro" id="IPR043145">
    <property type="entry name" value="Znf_ZZ_sf"/>
</dbReference>
<evidence type="ECO:0000313" key="9">
    <source>
        <dbReference type="EMBL" id="KAK8044020.1"/>
    </source>
</evidence>
<dbReference type="SMART" id="SM00248">
    <property type="entry name" value="ANK"/>
    <property type="match status" value="18"/>
</dbReference>
<dbReference type="Pfam" id="PF12796">
    <property type="entry name" value="Ank_2"/>
    <property type="match status" value="5"/>
</dbReference>
<dbReference type="CDD" id="cd02249">
    <property type="entry name" value="ZZ"/>
    <property type="match status" value="1"/>
</dbReference>
<feature type="domain" description="Nephrocystin 3-like N-terminal" evidence="8">
    <location>
        <begin position="353"/>
        <end position="517"/>
    </location>
</feature>